<feature type="transmembrane region" description="Helical" evidence="8">
    <location>
        <begin position="92"/>
        <end position="116"/>
    </location>
</feature>
<evidence type="ECO:0000256" key="3">
    <source>
        <dbReference type="ARBA" id="ARBA00022475"/>
    </source>
</evidence>
<dbReference type="CDD" id="cd06261">
    <property type="entry name" value="TM_PBP2"/>
    <property type="match status" value="1"/>
</dbReference>
<keyword evidence="4" id="KW-0997">Cell inner membrane</keyword>
<dbReference type="KEGG" id="dpc:A6048_11920"/>
<keyword evidence="3" id="KW-1003">Cell membrane</keyword>
<evidence type="ECO:0000256" key="5">
    <source>
        <dbReference type="ARBA" id="ARBA00022692"/>
    </source>
</evidence>
<evidence type="ECO:0000256" key="6">
    <source>
        <dbReference type="ARBA" id="ARBA00022989"/>
    </source>
</evidence>
<dbReference type="InterPro" id="IPR035906">
    <property type="entry name" value="MetI-like_sf"/>
</dbReference>
<evidence type="ECO:0000259" key="9">
    <source>
        <dbReference type="PROSITE" id="PS50928"/>
    </source>
</evidence>
<dbReference type="Proteomes" id="UP000244903">
    <property type="component" value="Chromosome"/>
</dbReference>
<dbReference type="InterPro" id="IPR000515">
    <property type="entry name" value="MetI-like"/>
</dbReference>
<feature type="transmembrane region" description="Helical" evidence="8">
    <location>
        <begin position="168"/>
        <end position="190"/>
    </location>
</feature>
<keyword evidence="11" id="KW-1185">Reference proteome</keyword>
<name>A0AAD0JRU9_9ACTN</name>
<sequence>MTASRVWLWLMLGVVLVPMIATLVVATSVSFIAGPYTGGFTLDWMGLGFRLLSPTLLHSATVGVAVAVINLVVGGPLAWWSSRSSSFTARAVGYLATVPLAVPGIAISVALIGTYAELRPSGLLLLIGHVVFTLPFTLAALVPVLASDRLDECEQVALSLGASRVRQVLTITIPWCLVAIVQAAAMSYALSYGEFNISFFVNAPANPTAPFALFDAYQTRRLELASAMSVWFIVSLLPVFAVLVALRARMHERSLS</sequence>
<accession>A0AAD0JRU9</accession>
<feature type="transmembrane region" description="Helical" evidence="8">
    <location>
        <begin position="122"/>
        <end position="147"/>
    </location>
</feature>
<evidence type="ECO:0000256" key="7">
    <source>
        <dbReference type="ARBA" id="ARBA00023136"/>
    </source>
</evidence>
<evidence type="ECO:0000256" key="2">
    <source>
        <dbReference type="ARBA" id="ARBA00022448"/>
    </source>
</evidence>
<keyword evidence="7 8" id="KW-0472">Membrane</keyword>
<gene>
    <name evidence="10" type="ORF">A6048_11920</name>
</gene>
<dbReference type="GO" id="GO:0005886">
    <property type="term" value="C:plasma membrane"/>
    <property type="evidence" value="ECO:0007669"/>
    <property type="project" value="UniProtKB-SubCell"/>
</dbReference>
<dbReference type="GO" id="GO:0055085">
    <property type="term" value="P:transmembrane transport"/>
    <property type="evidence" value="ECO:0007669"/>
    <property type="project" value="InterPro"/>
</dbReference>
<proteinExistence type="predicted"/>
<evidence type="ECO:0000313" key="11">
    <source>
        <dbReference type="Proteomes" id="UP000244903"/>
    </source>
</evidence>
<organism evidence="10 11">
    <name type="scientific">Dietzia psychralcaliphila</name>
    <dbReference type="NCBI Taxonomy" id="139021"/>
    <lineage>
        <taxon>Bacteria</taxon>
        <taxon>Bacillati</taxon>
        <taxon>Actinomycetota</taxon>
        <taxon>Actinomycetes</taxon>
        <taxon>Mycobacteriales</taxon>
        <taxon>Dietziaceae</taxon>
        <taxon>Dietzia</taxon>
    </lineage>
</organism>
<evidence type="ECO:0000256" key="4">
    <source>
        <dbReference type="ARBA" id="ARBA00022519"/>
    </source>
</evidence>
<dbReference type="PROSITE" id="PS50928">
    <property type="entry name" value="ABC_TM1"/>
    <property type="match status" value="1"/>
</dbReference>
<dbReference type="PANTHER" id="PTHR43357">
    <property type="entry name" value="INNER MEMBRANE ABC TRANSPORTER PERMEASE PROTEIN YDCV"/>
    <property type="match status" value="1"/>
</dbReference>
<feature type="transmembrane region" description="Helical" evidence="8">
    <location>
        <begin position="7"/>
        <end position="36"/>
    </location>
</feature>
<feature type="transmembrane region" description="Helical" evidence="8">
    <location>
        <begin position="224"/>
        <end position="246"/>
    </location>
</feature>
<dbReference type="EMBL" id="CP015453">
    <property type="protein sequence ID" value="AWH96084.1"/>
    <property type="molecule type" value="Genomic_DNA"/>
</dbReference>
<dbReference type="PANTHER" id="PTHR43357:SF4">
    <property type="entry name" value="INNER MEMBRANE ABC TRANSPORTER PERMEASE PROTEIN YDCV"/>
    <property type="match status" value="1"/>
</dbReference>
<dbReference type="SUPFAM" id="SSF161098">
    <property type="entry name" value="MetI-like"/>
    <property type="match status" value="1"/>
</dbReference>
<evidence type="ECO:0000313" key="10">
    <source>
        <dbReference type="EMBL" id="AWH96084.1"/>
    </source>
</evidence>
<dbReference type="RefSeq" id="WP_200837353.1">
    <property type="nucleotide sequence ID" value="NZ_CP015453.1"/>
</dbReference>
<keyword evidence="6 8" id="KW-1133">Transmembrane helix</keyword>
<evidence type="ECO:0000256" key="1">
    <source>
        <dbReference type="ARBA" id="ARBA00004429"/>
    </source>
</evidence>
<feature type="domain" description="ABC transmembrane type-1" evidence="9">
    <location>
        <begin position="56"/>
        <end position="243"/>
    </location>
</feature>
<feature type="transmembrane region" description="Helical" evidence="8">
    <location>
        <begin position="56"/>
        <end position="80"/>
    </location>
</feature>
<protein>
    <submittedName>
        <fullName evidence="10">ABC transporter permease</fullName>
    </submittedName>
</protein>
<comment type="subcellular location">
    <subcellularLocation>
        <location evidence="1">Cell inner membrane</location>
        <topology evidence="1">Multi-pass membrane protein</topology>
    </subcellularLocation>
</comment>
<reference evidence="10 11" key="1">
    <citation type="submission" date="2016-04" db="EMBL/GenBank/DDBJ databases">
        <title>Complete genome sequence of the haloalkaliphilic hydrocarbon-degrading bacterium Dietzia psychralcaliphila ILA-1T, isolated from a drain of a fish product-processing plant.</title>
        <authorList>
            <person name="Zhao J."/>
            <person name="Hu B."/>
            <person name="Geng S."/>
            <person name="Nie Y."/>
            <person name="Tang Y."/>
        </authorList>
    </citation>
    <scope>NUCLEOTIDE SEQUENCE [LARGE SCALE GENOMIC DNA]</scope>
    <source>
        <strain evidence="10 11">ILA-1</strain>
    </source>
</reference>
<evidence type="ECO:0000256" key="8">
    <source>
        <dbReference type="SAM" id="Phobius"/>
    </source>
</evidence>
<dbReference type="AlphaFoldDB" id="A0AAD0JRU9"/>
<dbReference type="Gene3D" id="1.10.3720.10">
    <property type="entry name" value="MetI-like"/>
    <property type="match status" value="1"/>
</dbReference>
<keyword evidence="2" id="KW-0813">Transport</keyword>
<keyword evidence="5 8" id="KW-0812">Transmembrane</keyword>